<dbReference type="PANTHER" id="PTHR23303">
    <property type="entry name" value="CARBOXYPEPTIDASE REGULATORY REGION-CONTAINING"/>
    <property type="match status" value="1"/>
</dbReference>
<feature type="domain" description="SD-repeat containing protein B" evidence="6">
    <location>
        <begin position="2782"/>
        <end position="2833"/>
    </location>
</feature>
<dbReference type="InterPro" id="IPR018511">
    <property type="entry name" value="Hemolysin-typ_Ca-bd_CS"/>
</dbReference>
<feature type="domain" description="SD-repeat containing protein B" evidence="6">
    <location>
        <begin position="1718"/>
        <end position="1829"/>
    </location>
</feature>
<dbReference type="PRINTS" id="PR00313">
    <property type="entry name" value="CABNDNGRPT"/>
</dbReference>
<feature type="domain" description="SD-repeat containing protein B" evidence="6">
    <location>
        <begin position="2185"/>
        <end position="2295"/>
    </location>
</feature>
<feature type="domain" description="SD-repeat containing protein B" evidence="6">
    <location>
        <begin position="2414"/>
        <end position="2525"/>
    </location>
</feature>
<dbReference type="SUPFAM" id="SSF51120">
    <property type="entry name" value="beta-Roll"/>
    <property type="match status" value="4"/>
</dbReference>
<gene>
    <name evidence="7" type="ORF">JMJ56_01745</name>
</gene>
<feature type="domain" description="SD-repeat containing protein B" evidence="6">
    <location>
        <begin position="1834"/>
        <end position="1949"/>
    </location>
</feature>
<reference evidence="7 8" key="1">
    <citation type="submission" date="2021-01" db="EMBL/GenBank/DDBJ databases">
        <title>Belnapia mucosa sp. nov. and Belnapia arida sp. nov., isolated from the Tabernas Desert (Almeria, Spain).</title>
        <authorList>
            <person name="Molina-Menor E."/>
            <person name="Vidal-Verdu A."/>
            <person name="Calonge A."/>
            <person name="Satari L."/>
            <person name="Pereto J."/>
            <person name="Porcar M."/>
        </authorList>
    </citation>
    <scope>NUCLEOTIDE SEQUENCE [LARGE SCALE GENOMIC DNA]</scope>
    <source>
        <strain evidence="7 8">T18</strain>
    </source>
</reference>
<dbReference type="InterPro" id="IPR051417">
    <property type="entry name" value="SDr/BOS_complex"/>
</dbReference>
<evidence type="ECO:0000313" key="7">
    <source>
        <dbReference type="EMBL" id="MBL6076709.1"/>
    </source>
</evidence>
<dbReference type="InterPro" id="IPR001434">
    <property type="entry name" value="OmcB-like_DUF11"/>
</dbReference>
<dbReference type="Pfam" id="PF00353">
    <property type="entry name" value="HemolysinCabind"/>
    <property type="match status" value="6"/>
</dbReference>
<dbReference type="PROSITE" id="PS00330">
    <property type="entry name" value="HEMOLYSIN_CALCIUM"/>
    <property type="match status" value="4"/>
</dbReference>
<feature type="domain" description="DUF11" evidence="5">
    <location>
        <begin position="1101"/>
        <end position="1221"/>
    </location>
</feature>
<dbReference type="SUPFAM" id="SSF117074">
    <property type="entry name" value="Hypothetical protein PA1324"/>
    <property type="match status" value="10"/>
</dbReference>
<dbReference type="EMBL" id="JAETWB010000001">
    <property type="protein sequence ID" value="MBL6076709.1"/>
    <property type="molecule type" value="Genomic_DNA"/>
</dbReference>
<dbReference type="NCBIfam" id="TIGR04226">
    <property type="entry name" value="RrgB_K2N_iso_D2"/>
    <property type="match status" value="1"/>
</dbReference>
<comment type="caution">
    <text evidence="7">The sequence shown here is derived from an EMBL/GenBank/DDBJ whole genome shotgun (WGS) entry which is preliminary data.</text>
</comment>
<dbReference type="Pfam" id="PF01345">
    <property type="entry name" value="DUF11"/>
    <property type="match status" value="2"/>
</dbReference>
<evidence type="ECO:0000256" key="4">
    <source>
        <dbReference type="SAM" id="MobiDB-lite"/>
    </source>
</evidence>
<feature type="domain" description="SD-repeat containing protein B" evidence="6">
    <location>
        <begin position="2647"/>
        <end position="2755"/>
    </location>
</feature>
<dbReference type="NCBIfam" id="TIGR01451">
    <property type="entry name" value="B_ant_repeat"/>
    <property type="match status" value="3"/>
</dbReference>
<dbReference type="Gene3D" id="2.150.10.10">
    <property type="entry name" value="Serralysin-like metalloprotease, C-terminal"/>
    <property type="match status" value="3"/>
</dbReference>
<comment type="subcellular location">
    <subcellularLocation>
        <location evidence="1">Secreted</location>
    </subcellularLocation>
</comment>
<feature type="domain" description="SD-repeat containing protein B" evidence="6">
    <location>
        <begin position="1953"/>
        <end position="2067"/>
    </location>
</feature>
<dbReference type="InterPro" id="IPR033764">
    <property type="entry name" value="Sdr_B"/>
</dbReference>
<evidence type="ECO:0000259" key="6">
    <source>
        <dbReference type="Pfam" id="PF17210"/>
    </source>
</evidence>
<accession>A0ABS1TWF6</accession>
<dbReference type="Gene3D" id="2.60.40.10">
    <property type="entry name" value="Immunoglobulins"/>
    <property type="match status" value="10"/>
</dbReference>
<evidence type="ECO:0000259" key="5">
    <source>
        <dbReference type="Pfam" id="PF01345"/>
    </source>
</evidence>
<feature type="domain" description="SD-repeat containing protein B" evidence="6">
    <location>
        <begin position="2072"/>
        <end position="2181"/>
    </location>
</feature>
<evidence type="ECO:0000313" key="8">
    <source>
        <dbReference type="Proteomes" id="UP000660885"/>
    </source>
</evidence>
<sequence length="3510" mass="352086">MAPQPVVSFLNGLSQQAFLGADQTLTLRFDNAASGAGTGYAPYIDLILPANGADGAGAGNAPVNDGVSFVSATYLGASLQAKTIEFDATGRATHPFAKDALGNPVVVTGTPGDTLLVLTLPFGSFTTTQTPADIALTLHVSDLADPGTLLGVTVKGGFAYGADPFNNPSADPVITGPAAVTAIDPVVAKLSVTYGGPEQETATGPSYPREWVVKGLLASGQPFTNFTLSDTTPDGVVVTGAHLELNGVTIAAPVSIVRNADGTTSLTGTFPGTIAGGSQVPTMVIDWYATEFLHDGTPVLDPSTGSFRPLLDNARLEADWTPVDARDANPTHIDLNPSGAENIVTAKSIAIQKSVALISGDADQNGVPDWQSHGTLAYTLNGQVSNYFELGGLVVKDRLGDGQTFDAGFAPTVIIREGGQTVYQGPVAYTLGAKAADGTTAIQFDISQTMANAGLDPVLDGNGGGVSQAAHATDYRQATIQVTFHTTLDATWTGSVPGDPLVDQGDTVRNDVLYDGTVVPTGNTAEDDSQAGVTLPVNNVSKSIYAVNGDTTKGTTSFATPAKVQSGDLITFRLGLDIPLTSSHVVSLKDYLPLPVLKAVDPDADGTASGYSFLGNFNPSGLAAGTVMFGPTDSFHTQVPGVTPRVLADANGNSLTLDFGGATNALYPATHLDLLVTLRVNDQAFGDGLLLTNQVTASEANSQLHGAEDNAIIQFVLGEPVLKVTKGIIGVDNPAATFLNATTQDATIGPVGFTAPGSAGPRFSGTIDSTSLAAKPVDANITFADAGDRVSFAIIVENRGQGWKGAFDTLVHDTLPSGFVIPPGGLNLQVTDGTGTALSATGNLFGAGLEITDGANKGGIGAHDPTSGRNIAVITYDLVLANALATPQQALTNTAAVTHYAAQEGGIDRTPYDTLPLSDTASATVLPTIAKMVSATSLAATTRAQGDATINDLAIGETVTYTITLRMPEGVMSQVRLEDLLPTLGGQIKAISASVTGIGTNVSGTKLALNQAAALGDGNGDGVADTLSLDFGTVTNAVDNANDTKDTITVQVVGQLTKNVANAAGDVLVNTARVSAADPNSPGSRISQEATAKIEVVEPHLAITKTVSQATADAGDVLTYTVTLTNQVKGFDAPAFDVSITDLLNQIGPNASYVAGSAKITAGAAAIASGNGAGDTSLLVTAAALNPGQTITVQFQARVGDAATSGRTFTNTASATGSSLPGTDAEERASPVSASASVGIGASTITKAVTATSYADTGASRGTITDQDVKVGETITYTITLTLPEGESVNYRVIDQLADSLVTGNNGGQLLYVPNSAKVVGIGANLYTDAAFTTRLSGATTTATNGAGSGDPASADTVTWAFGTVYNKADNTVGDADRIVLQIQAVASGVAANQTGDRLVNTARALSDFTATQTATATVDFVQPLLAVTKTASATTGDAGNVITYTLTIRHASGSTADAYDVDLADILQPGLAYVTGSLTSSAGSASVANGTLNFHMDQLALGSGTVQLTYKAVLLDTVVNGLTIPNTAALDYQTSSPAQDPTGGRNITTSAAAPVTVTITDAVAKTIAGTDNPYTTGSNLAVGETVTYLLTATLGEGTQHLILKDALPAGLTYVSSQVTAVNGITGSVLAIGDAGSLSNGALTFDFGNIVNPGDNNAATGSVQVQVVAKVAAGTAAATVLTNTATLAPLAGANPYGINPNTALPVKTANVASTVVAASIGDKIFEDLNANGVQDSGEPGLAGVKVDLYNAANQLVATTTTTGTGAYSFGNLVPGQYREVFTAPATGTWFVSPQGKGTAATDSGPDAAGNGPVITLMDGQTDTTHDAGFYRKVTLGDRAFVDANGNGVQDGGEAGLSGVTVQLLDASGAAIAGKTVLTDANGLYSFTGLMPGSYGVQFAASNGSLYVLTGKDLGGNDAADSDADPLNAGRTDTLLYNSGAAETSRDAGFYVPAKLGDLAWVDANGNGVQDSGEQGLAGVTVKLYAWGTTTLVASTTTDGNGTYGFTGLRPGDYYETFTAPGGYVLTKAGAGTAATDSDPVDAGTASGMGPKITLASGDNDTTHDAGFYAPVTIGDKVFYDINGNGVQEAGEAGIGGVGVTLLNGSGQALTSTTTNADGLYSFGSLAPGDYAIRFATPSGHSVATADAGGDDGRDSDIDAAGTTPVKAYASGASDSSVDAGYWKPASIGNKVFLDANGNGLQDIGEAGIDGIAVQLFRAGILAGSTVTGNGGAYSFGNLIPGTYQVKFVTSGGHVLTAADKGGDDTRDSDADPATGLTAAYTLVADQANLTVDAGMYKPVTIGDLAFEDRNGNGVRDAGEDGVSGVGVTLVNDLTGQTTTTATGADGSYSFAGLPPGTYHEEFTRPAGWVFTPSGAGTAATDSDPNPATGIAAAFSITSGQSDVTRDVGLYRPITIGDTVFTDMNANGVQDAGDRPLAGVTVRLLDANGNPISGQTAVTDGSGHYQFGGLAPGQYGVQFTRPAGTVASPQDATGDAADSDADAATGKTAIRTYISGDNDGSVDAGFYMPTGLGDRVFLDANGNGLQDAGETGIDGVAVTLLDGSGAPLPGRVTNTSGGGFYQFAGLVPGEYKVQFSAPAGYAVTLRDQGGSDAADSDASPLTGITGTYTLVSGQTATGVDTGLYQPVTIGDRVWVDANGNGVQDSGEQGLAGVTVTLVNELTGEAITQTTDASGNYLFTGLRPGNYHEIFSAPTGYVVTRAGAGTGATDSDPDGGGFGESFFLGSGGSSLTHDAGLYIPPKIGGTVSLDLPPGICDYKRPDAVFAGVTVELRDAVGHVVRTMTTGSDGTYLFENLVPGTYSVAFVAPPGTHFTKGVPESGLGGSIATVSGDAFTHIDAALSHLTGTIFDQPPTVLTSPWAYDANTAVNIAFEGAGQTNLNAPGSYVVGGHGGLTASSNQAGQYIIGGAGDNLLHGGSNGATLGGSVLVGGAGNNVFEATSGNDIVLGGCGTNNMQGLGTVDASAPRGLAGFDILVGGLSADVIEGNNSTAVMIGGGGDDQIHGDGTIIGGTNDGTISHADGVFSNFRIGDHLKGGGAANTFVYQKGDGVQWIENYHPGQGDSLQIYGYAAPTATGTVNGFTVLYFGPNDALVFNSVAPTENITYFAHQDSAPGAYGHWAPLPPTLLATAVTAYAGTQGDDIAVGSSAGTSFHGGGGDNLLIGGAGNDTFHGGAGNTTFIGNGGTDLYIGGTGNDLYHLNAAGEAIVEQVNGGQDMVVSGFSITLATNVENLILTRGAGNLAGTGNAAGNTLVGNEGGNVLRGMAGNDTLQGHAGSDWLQGGEGDDSLEGGIGTDQLSGGTGNDRLNGASGQGDADILIGGAGDDTYIVDSASDLISEAAGGGIDTVIAAFTAPAYALGAELENLVLGGAVRTGNGNALDNRITGNALSNWLVGQAGSDTLEGLGGGDVLHGGSGADSFVFGRGTGQDLVGDFTAGEDRLLLEGLGFSSFADVQAHMTEVSGSTVIDLGQGDGIRLHGVANAALTTADFLYA</sequence>
<dbReference type="Proteomes" id="UP000660885">
    <property type="component" value="Unassembled WGS sequence"/>
</dbReference>
<dbReference type="InterPro" id="IPR047589">
    <property type="entry name" value="DUF11_rpt"/>
</dbReference>
<dbReference type="InterPro" id="IPR011049">
    <property type="entry name" value="Serralysin-like_metalloprot_C"/>
</dbReference>
<dbReference type="InterPro" id="IPR013783">
    <property type="entry name" value="Ig-like_fold"/>
</dbReference>
<feature type="domain" description="SD-repeat containing protein B" evidence="6">
    <location>
        <begin position="2531"/>
        <end position="2642"/>
    </location>
</feature>
<feature type="domain" description="DUF11" evidence="5">
    <location>
        <begin position="1426"/>
        <end position="1547"/>
    </location>
</feature>
<evidence type="ECO:0000256" key="2">
    <source>
        <dbReference type="ARBA" id="ARBA00022525"/>
    </source>
</evidence>
<protein>
    <submittedName>
        <fullName evidence="7">Carboxypeptidase regulatory-like domain-containing protein</fullName>
    </submittedName>
</protein>
<dbReference type="InterPro" id="IPR026466">
    <property type="entry name" value="Fim_isopep_form_D2_dom"/>
</dbReference>
<dbReference type="InterPro" id="IPR001343">
    <property type="entry name" value="Hemolysn_Ca-bd"/>
</dbReference>
<keyword evidence="8" id="KW-1185">Reference proteome</keyword>
<feature type="domain" description="SD-repeat containing protein B" evidence="6">
    <location>
        <begin position="2300"/>
        <end position="2409"/>
    </location>
</feature>
<feature type="compositionally biased region" description="Polar residues" evidence="4">
    <location>
        <begin position="1207"/>
        <end position="1221"/>
    </location>
</feature>
<dbReference type="RefSeq" id="WP_202829882.1">
    <property type="nucleotide sequence ID" value="NZ_JAETWB010000001.1"/>
</dbReference>
<feature type="region of interest" description="Disordered" evidence="4">
    <location>
        <begin position="1207"/>
        <end position="1228"/>
    </location>
</feature>
<keyword evidence="2" id="KW-0964">Secreted</keyword>
<proteinExistence type="predicted"/>
<feature type="region of interest" description="Disordered" evidence="4">
    <location>
        <begin position="3290"/>
        <end position="3324"/>
    </location>
</feature>
<name>A0ABS1TWF6_9PROT</name>
<dbReference type="PANTHER" id="PTHR23303:SF15">
    <property type="entry name" value="COLOSSIN-A"/>
    <property type="match status" value="1"/>
</dbReference>
<keyword evidence="3" id="KW-0732">Signal</keyword>
<evidence type="ECO:0000256" key="3">
    <source>
        <dbReference type="ARBA" id="ARBA00022729"/>
    </source>
</evidence>
<dbReference type="Gene3D" id="2.60.40.740">
    <property type="match status" value="4"/>
</dbReference>
<dbReference type="Pfam" id="PF17210">
    <property type="entry name" value="SdrD_B"/>
    <property type="match status" value="10"/>
</dbReference>
<evidence type="ECO:0000256" key="1">
    <source>
        <dbReference type="ARBA" id="ARBA00004613"/>
    </source>
</evidence>
<organism evidence="7 8">
    <name type="scientific">Belnapia arida</name>
    <dbReference type="NCBI Taxonomy" id="2804533"/>
    <lineage>
        <taxon>Bacteria</taxon>
        <taxon>Pseudomonadati</taxon>
        <taxon>Pseudomonadota</taxon>
        <taxon>Alphaproteobacteria</taxon>
        <taxon>Acetobacterales</taxon>
        <taxon>Roseomonadaceae</taxon>
        <taxon>Belnapia</taxon>
    </lineage>
</organism>